<dbReference type="InterPro" id="IPR011712">
    <property type="entry name" value="Sig_transdc_His_kin_sub3_dim/P"/>
</dbReference>
<dbReference type="InterPro" id="IPR050482">
    <property type="entry name" value="Sensor_HK_TwoCompSys"/>
</dbReference>
<dbReference type="Gene3D" id="1.20.5.1930">
    <property type="match status" value="1"/>
</dbReference>
<dbReference type="Proteomes" id="UP000191056">
    <property type="component" value="Unassembled WGS sequence"/>
</dbReference>
<evidence type="ECO:0000256" key="3">
    <source>
        <dbReference type="ARBA" id="ARBA00022553"/>
    </source>
</evidence>
<keyword evidence="5" id="KW-0547">Nucleotide-binding</keyword>
<keyword evidence="4 11" id="KW-0808">Transferase</keyword>
<dbReference type="PANTHER" id="PTHR24421">
    <property type="entry name" value="NITRATE/NITRITE SENSOR PROTEIN NARX-RELATED"/>
    <property type="match status" value="1"/>
</dbReference>
<feature type="transmembrane region" description="Helical" evidence="9">
    <location>
        <begin position="92"/>
        <end position="108"/>
    </location>
</feature>
<sequence length="369" mass="43042">MRKSISMLIVIMSLFGVLNLIILGYQDVDIIIRITCIIGILILEFLNGFLKISEKYINLLQLIGILSFESLGFSGTSFFLPIIVFKVVKNRVRLFACIVINIGIMSYLSRENLFYMYVYIIIVNLYLYELKKKYENELEMKEFNRGQRYESHLMENKVRNLERYIEQNNIVISLKERNFMAQKLHDHLGHRITSSLMQLEVTKETLGKDNDIANKYLLTAMENLREGMDEIRNILRNVKPRDRVIGVEKIKEQLLKFEYSTGIKTSLKVEGDINKFILKLWMVLEENINEALTNAAKYSMASEITISIFVYNKIARIEFRDDGNGYKRLNKGLGLRGIEERVQGLGGRVEYYSDNGFVINMIFNLEELK</sequence>
<evidence type="ECO:0000256" key="8">
    <source>
        <dbReference type="ARBA" id="ARBA00023012"/>
    </source>
</evidence>
<keyword evidence="7" id="KW-0067">ATP-binding</keyword>
<proteinExistence type="predicted"/>
<evidence type="ECO:0000256" key="9">
    <source>
        <dbReference type="SAM" id="Phobius"/>
    </source>
</evidence>
<evidence type="ECO:0000256" key="7">
    <source>
        <dbReference type="ARBA" id="ARBA00022840"/>
    </source>
</evidence>
<evidence type="ECO:0000259" key="10">
    <source>
        <dbReference type="Pfam" id="PF07730"/>
    </source>
</evidence>
<protein>
    <recommendedName>
        <fullName evidence="2">histidine kinase</fullName>
        <ecNumber evidence="2">2.7.13.3</ecNumber>
    </recommendedName>
</protein>
<evidence type="ECO:0000256" key="2">
    <source>
        <dbReference type="ARBA" id="ARBA00012438"/>
    </source>
</evidence>
<accession>A0A1V4I9W5</accession>
<comment type="caution">
    <text evidence="11">The sequence shown here is derived from an EMBL/GenBank/DDBJ whole genome shotgun (WGS) entry which is preliminary data.</text>
</comment>
<comment type="catalytic activity">
    <reaction evidence="1">
        <text>ATP + protein L-histidine = ADP + protein N-phospho-L-histidine.</text>
        <dbReference type="EC" id="2.7.13.3"/>
    </reaction>
</comment>
<reference evidence="11 13" key="1">
    <citation type="submission" date="2017-03" db="EMBL/GenBank/DDBJ databases">
        <title>Genome sequence of Clostridium chromiireducens DSM 23318.</title>
        <authorList>
            <person name="Poehlein A."/>
            <person name="Daniel R."/>
        </authorList>
    </citation>
    <scope>NUCLEOTIDE SEQUENCE [LARGE SCALE GENOMIC DNA]</scope>
    <source>
        <strain evidence="11 13">DSM 23318</strain>
    </source>
</reference>
<keyword evidence="13" id="KW-1185">Reference proteome</keyword>
<dbReference type="GO" id="GO:0046983">
    <property type="term" value="F:protein dimerization activity"/>
    <property type="evidence" value="ECO:0007669"/>
    <property type="project" value="InterPro"/>
</dbReference>
<evidence type="ECO:0000256" key="1">
    <source>
        <dbReference type="ARBA" id="ARBA00000085"/>
    </source>
</evidence>
<dbReference type="GO" id="GO:0016020">
    <property type="term" value="C:membrane"/>
    <property type="evidence" value="ECO:0007669"/>
    <property type="project" value="InterPro"/>
</dbReference>
<keyword evidence="9" id="KW-1133">Transmembrane helix</keyword>
<reference evidence="12 14" key="2">
    <citation type="submission" date="2018-08" db="EMBL/GenBank/DDBJ databases">
        <title>Genome of Clostridium chromiireducens C1, DSM12136.</title>
        <authorList>
            <person name="Xing M."/>
            <person name="Wei Y."/>
            <person name="Ang E.L."/>
            <person name="Zhao H."/>
            <person name="Zhang Y."/>
        </authorList>
    </citation>
    <scope>NUCLEOTIDE SEQUENCE [LARGE SCALE GENOMIC DNA]</scope>
    <source>
        <strain evidence="12 14">C1</strain>
    </source>
</reference>
<keyword evidence="3" id="KW-0597">Phosphoprotein</keyword>
<dbReference type="OrthoDB" id="9781904at2"/>
<feature type="transmembrane region" description="Helical" evidence="9">
    <location>
        <begin position="62"/>
        <end position="85"/>
    </location>
</feature>
<dbReference type="GO" id="GO:0005524">
    <property type="term" value="F:ATP binding"/>
    <property type="evidence" value="ECO:0007669"/>
    <property type="project" value="UniProtKB-KW"/>
</dbReference>
<feature type="domain" description="Signal transduction histidine kinase subgroup 3 dimerisation and phosphoacceptor" evidence="10">
    <location>
        <begin position="176"/>
        <end position="242"/>
    </location>
</feature>
<feature type="transmembrane region" description="Helical" evidence="9">
    <location>
        <begin position="30"/>
        <end position="50"/>
    </location>
</feature>
<keyword evidence="9" id="KW-0472">Membrane</keyword>
<dbReference type="EC" id="2.7.13.3" evidence="2"/>
<dbReference type="EMBL" id="QXDJ01000007">
    <property type="protein sequence ID" value="RII32373.1"/>
    <property type="molecule type" value="Genomic_DNA"/>
</dbReference>
<name>A0A1V4I9W5_9CLOT</name>
<evidence type="ECO:0000313" key="14">
    <source>
        <dbReference type="Proteomes" id="UP000265930"/>
    </source>
</evidence>
<keyword evidence="9" id="KW-0812">Transmembrane</keyword>
<organism evidence="11 13">
    <name type="scientific">Clostridium chromiireducens</name>
    <dbReference type="NCBI Taxonomy" id="225345"/>
    <lineage>
        <taxon>Bacteria</taxon>
        <taxon>Bacillati</taxon>
        <taxon>Bacillota</taxon>
        <taxon>Clostridia</taxon>
        <taxon>Eubacteriales</taxon>
        <taxon>Clostridiaceae</taxon>
        <taxon>Clostridium</taxon>
    </lineage>
</organism>
<dbReference type="InterPro" id="IPR036890">
    <property type="entry name" value="HATPase_C_sf"/>
</dbReference>
<keyword evidence="8" id="KW-0902">Two-component regulatory system</keyword>
<keyword evidence="6 11" id="KW-0418">Kinase</keyword>
<evidence type="ECO:0000313" key="13">
    <source>
        <dbReference type="Proteomes" id="UP000191056"/>
    </source>
</evidence>
<evidence type="ECO:0000256" key="6">
    <source>
        <dbReference type="ARBA" id="ARBA00022777"/>
    </source>
</evidence>
<dbReference type="RefSeq" id="WP_079442086.1">
    <property type="nucleotide sequence ID" value="NZ_MZGT01000102.1"/>
</dbReference>
<evidence type="ECO:0000256" key="5">
    <source>
        <dbReference type="ARBA" id="ARBA00022741"/>
    </source>
</evidence>
<evidence type="ECO:0000256" key="4">
    <source>
        <dbReference type="ARBA" id="ARBA00022679"/>
    </source>
</evidence>
<feature type="transmembrane region" description="Helical" evidence="9">
    <location>
        <begin position="114"/>
        <end position="130"/>
    </location>
</feature>
<evidence type="ECO:0000313" key="12">
    <source>
        <dbReference type="EMBL" id="RII32373.1"/>
    </source>
</evidence>
<dbReference type="GO" id="GO:0000155">
    <property type="term" value="F:phosphorelay sensor kinase activity"/>
    <property type="evidence" value="ECO:0007669"/>
    <property type="project" value="InterPro"/>
</dbReference>
<evidence type="ECO:0000313" key="11">
    <source>
        <dbReference type="EMBL" id="OPJ56713.1"/>
    </source>
</evidence>
<gene>
    <name evidence="11" type="primary">desK</name>
    <name evidence="11" type="ORF">CLCHR_44760</name>
    <name evidence="12" type="ORF">D2A34_22100</name>
</gene>
<feature type="transmembrane region" description="Helical" evidence="9">
    <location>
        <begin position="6"/>
        <end position="23"/>
    </location>
</feature>
<dbReference type="Gene3D" id="3.30.565.10">
    <property type="entry name" value="Histidine kinase-like ATPase, C-terminal domain"/>
    <property type="match status" value="1"/>
</dbReference>
<dbReference type="Proteomes" id="UP000265930">
    <property type="component" value="Unassembled WGS sequence"/>
</dbReference>
<dbReference type="PANTHER" id="PTHR24421:SF10">
    <property type="entry name" value="NITRATE_NITRITE SENSOR PROTEIN NARQ"/>
    <property type="match status" value="1"/>
</dbReference>
<dbReference type="STRING" id="225345.CLCHR_44760"/>
<dbReference type="EMBL" id="MZGT01000102">
    <property type="protein sequence ID" value="OPJ56713.1"/>
    <property type="molecule type" value="Genomic_DNA"/>
</dbReference>
<dbReference type="Pfam" id="PF07730">
    <property type="entry name" value="HisKA_3"/>
    <property type="match status" value="1"/>
</dbReference>
<dbReference type="CDD" id="cd16917">
    <property type="entry name" value="HATPase_UhpB-NarQ-NarX-like"/>
    <property type="match status" value="1"/>
</dbReference>
<dbReference type="SUPFAM" id="SSF55874">
    <property type="entry name" value="ATPase domain of HSP90 chaperone/DNA topoisomerase II/histidine kinase"/>
    <property type="match status" value="1"/>
</dbReference>
<dbReference type="AlphaFoldDB" id="A0A1V4I9W5"/>